<dbReference type="PANTHER" id="PTHR43479">
    <property type="entry name" value="ACREF/ENVCD OPERON REPRESSOR-RELATED"/>
    <property type="match status" value="1"/>
</dbReference>
<gene>
    <name evidence="4" type="ORF">HMPREF9193_00733</name>
</gene>
<feature type="domain" description="HTH tetR-type" evidence="3">
    <location>
        <begin position="6"/>
        <end position="66"/>
    </location>
</feature>
<evidence type="ECO:0000256" key="1">
    <source>
        <dbReference type="ARBA" id="ARBA00023125"/>
    </source>
</evidence>
<dbReference type="EMBL" id="AWVH01000023">
    <property type="protein sequence ID" value="ERJ93644.1"/>
    <property type="molecule type" value="Genomic_DNA"/>
</dbReference>
<evidence type="ECO:0000313" key="4">
    <source>
        <dbReference type="EMBL" id="ERJ93644.1"/>
    </source>
</evidence>
<feature type="DNA-binding region" description="H-T-H motif" evidence="2">
    <location>
        <begin position="29"/>
        <end position="48"/>
    </location>
</feature>
<name>A0ABN0P030_TRELE</name>
<dbReference type="InterPro" id="IPR009057">
    <property type="entry name" value="Homeodomain-like_sf"/>
</dbReference>
<reference evidence="4 5" key="1">
    <citation type="submission" date="2013-08" db="EMBL/GenBank/DDBJ databases">
        <authorList>
            <person name="Weinstock G."/>
            <person name="Sodergren E."/>
            <person name="Wylie T."/>
            <person name="Fulton L."/>
            <person name="Fulton R."/>
            <person name="Fronick C."/>
            <person name="O'Laughlin M."/>
            <person name="Godfrey J."/>
            <person name="Miner T."/>
            <person name="Herter B."/>
            <person name="Appelbaum E."/>
            <person name="Cordes M."/>
            <person name="Lek S."/>
            <person name="Wollam A."/>
            <person name="Pepin K.H."/>
            <person name="Palsikar V.B."/>
            <person name="Mitreva M."/>
            <person name="Wilson R.K."/>
        </authorList>
    </citation>
    <scope>NUCLEOTIDE SEQUENCE [LARGE SCALE GENOMIC DNA]</scope>
    <source>
        <strain evidence="4 5">ATCC 700332</strain>
    </source>
</reference>
<dbReference type="PROSITE" id="PS50977">
    <property type="entry name" value="HTH_TETR_2"/>
    <property type="match status" value="1"/>
</dbReference>
<evidence type="ECO:0000259" key="3">
    <source>
        <dbReference type="PROSITE" id="PS50977"/>
    </source>
</evidence>
<dbReference type="Gene3D" id="1.10.10.60">
    <property type="entry name" value="Homeodomain-like"/>
    <property type="match status" value="1"/>
</dbReference>
<dbReference type="RefSeq" id="WP_021686957.1">
    <property type="nucleotide sequence ID" value="NZ_KI260564.1"/>
</dbReference>
<keyword evidence="1 2" id="KW-0238">DNA-binding</keyword>
<sequence length="199" mass="22496">MRKANTQIVSTIKTKTLELLMEKNPDSISMRDIAANCSITAANIYHYYKDKDSLFQEISLDCLHELNERILNRVQNLSADKKKLQTAAHTFRDWCFENPRRALLVIQGIKTSAAAGNEFRESYFVCNKAATEVLKACVQSGSARSANPQLDVDILVSGLWGCVEAVFLKKCNKKYWDNGSAYMNRFIDLWINAIFGGTK</sequence>
<dbReference type="InterPro" id="IPR050624">
    <property type="entry name" value="HTH-type_Tx_Regulator"/>
</dbReference>
<dbReference type="InterPro" id="IPR001647">
    <property type="entry name" value="HTH_TetR"/>
</dbReference>
<evidence type="ECO:0000313" key="5">
    <source>
        <dbReference type="Proteomes" id="UP000016649"/>
    </source>
</evidence>
<dbReference type="SUPFAM" id="SSF46689">
    <property type="entry name" value="Homeodomain-like"/>
    <property type="match status" value="1"/>
</dbReference>
<accession>A0ABN0P030</accession>
<organism evidence="4 5">
    <name type="scientific">Treponema lecithinolyticum ATCC 700332</name>
    <dbReference type="NCBI Taxonomy" id="1321815"/>
    <lineage>
        <taxon>Bacteria</taxon>
        <taxon>Pseudomonadati</taxon>
        <taxon>Spirochaetota</taxon>
        <taxon>Spirochaetia</taxon>
        <taxon>Spirochaetales</taxon>
        <taxon>Treponemataceae</taxon>
        <taxon>Treponema</taxon>
    </lineage>
</organism>
<evidence type="ECO:0000256" key="2">
    <source>
        <dbReference type="PROSITE-ProRule" id="PRU00335"/>
    </source>
</evidence>
<comment type="caution">
    <text evidence="4">The sequence shown here is derived from an EMBL/GenBank/DDBJ whole genome shotgun (WGS) entry which is preliminary data.</text>
</comment>
<dbReference type="Pfam" id="PF00440">
    <property type="entry name" value="TetR_N"/>
    <property type="match status" value="1"/>
</dbReference>
<proteinExistence type="predicted"/>
<dbReference type="Proteomes" id="UP000016649">
    <property type="component" value="Unassembled WGS sequence"/>
</dbReference>
<dbReference type="Gene3D" id="1.10.357.10">
    <property type="entry name" value="Tetracycline Repressor, domain 2"/>
    <property type="match status" value="1"/>
</dbReference>
<dbReference type="PANTHER" id="PTHR43479:SF11">
    <property type="entry name" value="ACREF_ENVCD OPERON REPRESSOR-RELATED"/>
    <property type="match status" value="1"/>
</dbReference>
<protein>
    <submittedName>
        <fullName evidence="4">Transcriptional regulator, TetR family</fullName>
    </submittedName>
</protein>
<keyword evidence="5" id="KW-1185">Reference proteome</keyword>